<sequence>MRTTLPVRRRSAALLAVAALAVAVGLFAVIHRLGTDEPAGIRATSAQYQVELQLGEDRTGVIDADLLIHDAEGEPVDPQTVTVESAMPSMGHATAEVTATRADAGRYRLHGELFPMTGAWELTIRITGTAGPDEITLPVTVTR</sequence>
<dbReference type="InterPro" id="IPR032693">
    <property type="entry name" value="YtkA-like_dom"/>
</dbReference>
<protein>
    <submittedName>
        <fullName evidence="2">YtkA-like protein</fullName>
    </submittedName>
</protein>
<dbReference type="OrthoDB" id="3695826at2"/>
<organism evidence="2 3">
    <name type="scientific">Kribbella amoyensis</name>
    <dbReference type="NCBI Taxonomy" id="996641"/>
    <lineage>
        <taxon>Bacteria</taxon>
        <taxon>Bacillati</taxon>
        <taxon>Actinomycetota</taxon>
        <taxon>Actinomycetes</taxon>
        <taxon>Propionibacteriales</taxon>
        <taxon>Kribbellaceae</taxon>
        <taxon>Kribbella</taxon>
    </lineage>
</organism>
<dbReference type="Pfam" id="PF13115">
    <property type="entry name" value="YtkA"/>
    <property type="match status" value="1"/>
</dbReference>
<comment type="caution">
    <text evidence="2">The sequence shown here is derived from an EMBL/GenBank/DDBJ whole genome shotgun (WGS) entry which is preliminary data.</text>
</comment>
<evidence type="ECO:0000313" key="2">
    <source>
        <dbReference type="EMBL" id="TWD83965.1"/>
    </source>
</evidence>
<evidence type="ECO:0000259" key="1">
    <source>
        <dbReference type="Pfam" id="PF13115"/>
    </source>
</evidence>
<feature type="domain" description="YtkA-like" evidence="1">
    <location>
        <begin position="44"/>
        <end position="124"/>
    </location>
</feature>
<evidence type="ECO:0000313" key="3">
    <source>
        <dbReference type="Proteomes" id="UP000318380"/>
    </source>
</evidence>
<dbReference type="Proteomes" id="UP000318380">
    <property type="component" value="Unassembled WGS sequence"/>
</dbReference>
<gene>
    <name evidence="2" type="ORF">FB561_5136</name>
</gene>
<dbReference type="AlphaFoldDB" id="A0A561BYI6"/>
<dbReference type="EMBL" id="VIVK01000001">
    <property type="protein sequence ID" value="TWD83965.1"/>
    <property type="molecule type" value="Genomic_DNA"/>
</dbReference>
<proteinExistence type="predicted"/>
<reference evidence="2 3" key="1">
    <citation type="submission" date="2019-06" db="EMBL/GenBank/DDBJ databases">
        <title>Sequencing the genomes of 1000 actinobacteria strains.</title>
        <authorList>
            <person name="Klenk H.-P."/>
        </authorList>
    </citation>
    <scope>NUCLEOTIDE SEQUENCE [LARGE SCALE GENOMIC DNA]</scope>
    <source>
        <strain evidence="2 3">DSM 24683</strain>
    </source>
</reference>
<dbReference type="RefSeq" id="WP_145810988.1">
    <property type="nucleotide sequence ID" value="NZ_VIVK01000001.1"/>
</dbReference>
<keyword evidence="3" id="KW-1185">Reference proteome</keyword>
<accession>A0A561BYI6</accession>
<name>A0A561BYI6_9ACTN</name>